<dbReference type="Pfam" id="PF20335">
    <property type="entry name" value="DUF6630"/>
    <property type="match status" value="1"/>
</dbReference>
<protein>
    <submittedName>
        <fullName evidence="3">DUF1911 domain-containing protein</fullName>
    </submittedName>
</protein>
<feature type="domain" description="DUF6630" evidence="2">
    <location>
        <begin position="169"/>
        <end position="296"/>
    </location>
</feature>
<name>A0ABT3KXN8_9BURK</name>
<dbReference type="InterPro" id="IPR015025">
    <property type="entry name" value="PoNi_C"/>
</dbReference>
<accession>A0ABT3KXN8</accession>
<dbReference type="EMBL" id="QZCW01000003">
    <property type="protein sequence ID" value="MCW5323065.1"/>
    <property type="molecule type" value="Genomic_DNA"/>
</dbReference>
<dbReference type="Gene3D" id="1.10.3920.10">
    <property type="entry name" value="PA2201 C-terminal domain-like"/>
    <property type="match status" value="1"/>
</dbReference>
<comment type="caution">
    <text evidence="3">The sequence shown here is derived from an EMBL/GenBank/DDBJ whole genome shotgun (WGS) entry which is preliminary data.</text>
</comment>
<dbReference type="InterPro" id="IPR028983">
    <property type="entry name" value="PA2201-like_C"/>
</dbReference>
<evidence type="ECO:0000259" key="2">
    <source>
        <dbReference type="Pfam" id="PF20335"/>
    </source>
</evidence>
<dbReference type="Proteomes" id="UP001208935">
    <property type="component" value="Unassembled WGS sequence"/>
</dbReference>
<keyword evidence="4" id="KW-1185">Reference proteome</keyword>
<dbReference type="Pfam" id="PF08929">
    <property type="entry name" value="PoNi_C"/>
    <property type="match status" value="1"/>
</dbReference>
<evidence type="ECO:0000313" key="4">
    <source>
        <dbReference type="Proteomes" id="UP001208935"/>
    </source>
</evidence>
<sequence length="304" mass="35027">MPCQLLDVLLKSFIPRYPYPPGYYKVNHKIYRERWMTPVLDALARPPEQRSAALATHMDNWYRLMRPLGWEPKHARDKSYFFCDFAFEVALAVCAYDIDDSSFRDHPHYPRDLVDHYRKHIRHTRDAWRAEGVGAGVELFPSAPPRRIDLAQSKRKNFARWVELACDGYDDAVEDMLETIGKPRQVENLFELLEALEGLGHAIHADIKDSDSLSCQVLDLTDARGMGPFEVPASDPPEGPGRCMAILRALAAWVTPRGYRMIDLDDEDDAWHAVLVRAEYHEEFLALSRSLGLRTRTPEQVYED</sequence>
<evidence type="ECO:0000259" key="1">
    <source>
        <dbReference type="Pfam" id="PF08929"/>
    </source>
</evidence>
<gene>
    <name evidence="3" type="ORF">D5039_18540</name>
</gene>
<dbReference type="InterPro" id="IPR046582">
    <property type="entry name" value="DUF6630"/>
</dbReference>
<evidence type="ECO:0000313" key="3">
    <source>
        <dbReference type="EMBL" id="MCW5323065.1"/>
    </source>
</evidence>
<feature type="domain" description="PoNi C-terminal" evidence="1">
    <location>
        <begin position="7"/>
        <end position="113"/>
    </location>
</feature>
<dbReference type="SUPFAM" id="SSF140731">
    <property type="entry name" value="PA2201 C-terminal domain-like"/>
    <property type="match status" value="1"/>
</dbReference>
<organism evidence="3 4">
    <name type="scientific">Verminephrobacter aporrectodeae subsp. tuberculatae</name>
    <dbReference type="NCBI Taxonomy" id="1110392"/>
    <lineage>
        <taxon>Bacteria</taxon>
        <taxon>Pseudomonadati</taxon>
        <taxon>Pseudomonadota</taxon>
        <taxon>Betaproteobacteria</taxon>
        <taxon>Burkholderiales</taxon>
        <taxon>Comamonadaceae</taxon>
        <taxon>Verminephrobacter</taxon>
    </lineage>
</organism>
<reference evidence="4" key="1">
    <citation type="submission" date="2023-07" db="EMBL/GenBank/DDBJ databases">
        <title>Verminephrobacter genomes.</title>
        <authorList>
            <person name="Lund M.B."/>
        </authorList>
    </citation>
    <scope>NUCLEOTIDE SEQUENCE [LARGE SCALE GENOMIC DNA]</scope>
    <source>
        <strain evidence="4">AtM5-05</strain>
    </source>
</reference>
<proteinExistence type="predicted"/>